<evidence type="ECO:0000256" key="7">
    <source>
        <dbReference type="ARBA" id="ARBA00023024"/>
    </source>
</evidence>
<name>A0A2N9HJ39_FAGSY</name>
<feature type="chain" id="PRO_5014705630" description="chitinase" evidence="15">
    <location>
        <begin position="30"/>
        <end position="192"/>
    </location>
</feature>
<evidence type="ECO:0000256" key="2">
    <source>
        <dbReference type="ARBA" id="ARBA00012729"/>
    </source>
</evidence>
<gene>
    <name evidence="17" type="ORF">FSB_LOCUS39837</name>
</gene>
<dbReference type="InterPro" id="IPR036861">
    <property type="entry name" value="Endochitinase-like_sf"/>
</dbReference>
<dbReference type="SUPFAM" id="SSF53955">
    <property type="entry name" value="Lysozyme-like"/>
    <property type="match status" value="2"/>
</dbReference>
<dbReference type="EMBL" id="OIVN01003539">
    <property type="protein sequence ID" value="SPD11955.1"/>
    <property type="molecule type" value="Genomic_DNA"/>
</dbReference>
<evidence type="ECO:0000256" key="15">
    <source>
        <dbReference type="SAM" id="SignalP"/>
    </source>
</evidence>
<sequence>MVSLSLKKNLLTLVLVGLLAGLLPGYVKGEDCGCEANQCCSKNGNCGTGNDYCGSGCQEGPCIASPTPPSTDSGSVANIVTQDFFNGIISQADASCAGKNFYTLVAFLDALNSFNQFGKIGSADDSKREIAAFFAHVTHETGLVSQGFGATIQAINGNECNGGNSGAVQARVQYYKQYCNQLGIAPGDNLTC</sequence>
<keyword evidence="5" id="KW-0378">Hydrolase</keyword>
<keyword evidence="9" id="KW-0119">Carbohydrate metabolism</keyword>
<evidence type="ECO:0000256" key="13">
    <source>
        <dbReference type="PIRSR" id="PIRSR001060-2"/>
    </source>
</evidence>
<evidence type="ECO:0000256" key="14">
    <source>
        <dbReference type="PROSITE-ProRule" id="PRU00261"/>
    </source>
</evidence>
<evidence type="ECO:0000256" key="10">
    <source>
        <dbReference type="ARBA" id="ARBA00023295"/>
    </source>
</evidence>
<dbReference type="GO" id="GO:0008061">
    <property type="term" value="F:chitin binding"/>
    <property type="evidence" value="ECO:0007669"/>
    <property type="project" value="UniProtKB-UniRule"/>
</dbReference>
<dbReference type="SUPFAM" id="SSF57016">
    <property type="entry name" value="Plant lectins/antimicrobial peptides"/>
    <property type="match status" value="1"/>
</dbReference>
<dbReference type="GO" id="GO:0008843">
    <property type="term" value="F:endochitinase activity"/>
    <property type="evidence" value="ECO:0007669"/>
    <property type="project" value="UniProtKB-EC"/>
</dbReference>
<dbReference type="SMART" id="SM00270">
    <property type="entry name" value="ChtBD1"/>
    <property type="match status" value="1"/>
</dbReference>
<keyword evidence="8 13" id="KW-1015">Disulfide bond</keyword>
<dbReference type="Gene3D" id="3.30.60.10">
    <property type="entry name" value="Endochitinase-like"/>
    <property type="match status" value="1"/>
</dbReference>
<dbReference type="GO" id="GO:0000272">
    <property type="term" value="P:polysaccharide catabolic process"/>
    <property type="evidence" value="ECO:0007669"/>
    <property type="project" value="UniProtKB-KW"/>
</dbReference>
<dbReference type="PANTHER" id="PTHR22595">
    <property type="entry name" value="CHITINASE-RELATED"/>
    <property type="match status" value="1"/>
</dbReference>
<evidence type="ECO:0000256" key="8">
    <source>
        <dbReference type="ARBA" id="ARBA00023157"/>
    </source>
</evidence>
<evidence type="ECO:0000256" key="6">
    <source>
        <dbReference type="ARBA" id="ARBA00022821"/>
    </source>
</evidence>
<evidence type="ECO:0000256" key="1">
    <source>
        <dbReference type="ARBA" id="ARBA00000822"/>
    </source>
</evidence>
<comment type="caution">
    <text evidence="14">Lacks conserved residue(s) required for the propagation of feature annotation.</text>
</comment>
<dbReference type="Pfam" id="PF00182">
    <property type="entry name" value="Glyco_hydro_19"/>
    <property type="match status" value="2"/>
</dbReference>
<feature type="domain" description="Chitin-binding type-1" evidence="16">
    <location>
        <begin position="29"/>
        <end position="64"/>
    </location>
</feature>
<accession>A0A2N9HJ39</accession>
<dbReference type="InterPro" id="IPR000726">
    <property type="entry name" value="Glyco_hydro_19_cat"/>
</dbReference>
<dbReference type="GO" id="GO:0006032">
    <property type="term" value="P:chitin catabolic process"/>
    <property type="evidence" value="ECO:0007669"/>
    <property type="project" value="UniProtKB-KW"/>
</dbReference>
<dbReference type="InterPro" id="IPR023346">
    <property type="entry name" value="Lysozyme-like_dom_sf"/>
</dbReference>
<dbReference type="PROSITE" id="PS50941">
    <property type="entry name" value="CHIT_BIND_I_2"/>
    <property type="match status" value="1"/>
</dbReference>
<feature type="signal peptide" evidence="15">
    <location>
        <begin position="1"/>
        <end position="29"/>
    </location>
</feature>
<dbReference type="InterPro" id="IPR001002">
    <property type="entry name" value="Chitin-bd_1"/>
</dbReference>
<feature type="disulfide bond" evidence="13 14">
    <location>
        <begin position="34"/>
        <end position="46"/>
    </location>
</feature>
<feature type="active site" description="Proton donor" evidence="12">
    <location>
        <position position="140"/>
    </location>
</feature>
<dbReference type="GO" id="GO:0016998">
    <property type="term" value="P:cell wall macromolecule catabolic process"/>
    <property type="evidence" value="ECO:0007669"/>
    <property type="project" value="InterPro"/>
</dbReference>
<dbReference type="CDD" id="cd00035">
    <property type="entry name" value="ChtBD1"/>
    <property type="match status" value="1"/>
</dbReference>
<keyword evidence="11" id="KW-0624">Polysaccharide degradation</keyword>
<dbReference type="PIRSF" id="PIRSF001060">
    <property type="entry name" value="Endochitinase"/>
    <property type="match status" value="1"/>
</dbReference>
<evidence type="ECO:0000256" key="3">
    <source>
        <dbReference type="ARBA" id="ARBA00022669"/>
    </source>
</evidence>
<keyword evidence="7" id="KW-0146">Chitin degradation</keyword>
<keyword evidence="6" id="KW-0611">Plant defense</keyword>
<evidence type="ECO:0000256" key="12">
    <source>
        <dbReference type="PIRSR" id="PIRSR001060-1"/>
    </source>
</evidence>
<comment type="catalytic activity">
    <reaction evidence="1">
        <text>Random endo-hydrolysis of N-acetyl-beta-D-glucosaminide (1-&gt;4)-beta-linkages in chitin and chitodextrins.</text>
        <dbReference type="EC" id="3.2.1.14"/>
    </reaction>
</comment>
<organism evidence="17">
    <name type="scientific">Fagus sylvatica</name>
    <name type="common">Beechnut</name>
    <dbReference type="NCBI Taxonomy" id="28930"/>
    <lineage>
        <taxon>Eukaryota</taxon>
        <taxon>Viridiplantae</taxon>
        <taxon>Streptophyta</taxon>
        <taxon>Embryophyta</taxon>
        <taxon>Tracheophyta</taxon>
        <taxon>Spermatophyta</taxon>
        <taxon>Magnoliopsida</taxon>
        <taxon>eudicotyledons</taxon>
        <taxon>Gunneridae</taxon>
        <taxon>Pentapetalae</taxon>
        <taxon>rosids</taxon>
        <taxon>fabids</taxon>
        <taxon>Fagales</taxon>
        <taxon>Fagaceae</taxon>
        <taxon>Fagus</taxon>
    </lineage>
</organism>
<dbReference type="PROSITE" id="PS00026">
    <property type="entry name" value="CHIT_BIND_I_1"/>
    <property type="match status" value="1"/>
</dbReference>
<dbReference type="PROSITE" id="PS00773">
    <property type="entry name" value="CHITINASE_19_1"/>
    <property type="match status" value="1"/>
</dbReference>
<dbReference type="AlphaFoldDB" id="A0A2N9HJ39"/>
<protein>
    <recommendedName>
        <fullName evidence="2">chitinase</fullName>
        <ecNumber evidence="2">3.2.1.14</ecNumber>
    </recommendedName>
</protein>
<dbReference type="PANTHER" id="PTHR22595:SF193">
    <property type="entry name" value="ENDOCHITINASE EP3"/>
    <property type="match status" value="1"/>
</dbReference>
<evidence type="ECO:0000256" key="4">
    <source>
        <dbReference type="ARBA" id="ARBA00022729"/>
    </source>
</evidence>
<keyword evidence="10" id="KW-0326">Glycosidase</keyword>
<reference evidence="17" key="1">
    <citation type="submission" date="2018-02" db="EMBL/GenBank/DDBJ databases">
        <authorList>
            <person name="Cohen D.B."/>
            <person name="Kent A.D."/>
        </authorList>
    </citation>
    <scope>NUCLEOTIDE SEQUENCE</scope>
</reference>
<proteinExistence type="predicted"/>
<keyword evidence="4 15" id="KW-0732">Signal</keyword>
<dbReference type="EC" id="3.2.1.14" evidence="2"/>
<dbReference type="InterPro" id="IPR018371">
    <property type="entry name" value="Chitin-binding_1_CS"/>
</dbReference>
<evidence type="ECO:0000313" key="17">
    <source>
        <dbReference type="EMBL" id="SPD11955.1"/>
    </source>
</evidence>
<dbReference type="GO" id="GO:0006952">
    <property type="term" value="P:defense response"/>
    <property type="evidence" value="ECO:0007669"/>
    <property type="project" value="UniProtKB-KW"/>
</dbReference>
<dbReference type="Gene3D" id="1.10.530.10">
    <property type="match status" value="2"/>
</dbReference>
<dbReference type="CDD" id="cd00325">
    <property type="entry name" value="chitinase_GH19"/>
    <property type="match status" value="1"/>
</dbReference>
<evidence type="ECO:0000256" key="5">
    <source>
        <dbReference type="ARBA" id="ARBA00022801"/>
    </source>
</evidence>
<evidence type="ECO:0000259" key="16">
    <source>
        <dbReference type="PROSITE" id="PS50941"/>
    </source>
</evidence>
<evidence type="ECO:0000256" key="11">
    <source>
        <dbReference type="ARBA" id="ARBA00023326"/>
    </source>
</evidence>
<dbReference type="FunFam" id="1.10.530.10:FF:000052">
    <property type="entry name" value="Endochitinase PR4"/>
    <property type="match status" value="1"/>
</dbReference>
<feature type="disulfide bond" evidence="13 14">
    <location>
        <begin position="39"/>
        <end position="53"/>
    </location>
</feature>
<evidence type="ECO:0000256" key="9">
    <source>
        <dbReference type="ARBA" id="ARBA00023277"/>
    </source>
</evidence>
<keyword evidence="3 14" id="KW-0147">Chitin-binding</keyword>
<dbReference type="InterPro" id="IPR016283">
    <property type="entry name" value="Glyco_hydro_19"/>
</dbReference>